<dbReference type="AlphaFoldDB" id="A0A0G0Z6K3"/>
<proteinExistence type="predicted"/>
<feature type="non-terminal residue" evidence="1">
    <location>
        <position position="1"/>
    </location>
</feature>
<organism evidence="1 2">
    <name type="scientific">candidate division CPR1 bacterium GW2011_GWA2_42_17</name>
    <dbReference type="NCBI Taxonomy" id="1618341"/>
    <lineage>
        <taxon>Bacteria</taxon>
        <taxon>candidate division CPR1</taxon>
    </lineage>
</organism>
<dbReference type="EMBL" id="LCCZ01000008">
    <property type="protein sequence ID" value="KKS44289.1"/>
    <property type="molecule type" value="Genomic_DNA"/>
</dbReference>
<dbReference type="Proteomes" id="UP000034875">
    <property type="component" value="Unassembled WGS sequence"/>
</dbReference>
<evidence type="ECO:0000313" key="1">
    <source>
        <dbReference type="EMBL" id="KKS44289.1"/>
    </source>
</evidence>
<accession>A0A0G0Z6K3</accession>
<sequence>TPTASAADYVANQTAATLQASQMASVLQSIKETLEQIRASLAR</sequence>
<comment type="caution">
    <text evidence="1">The sequence shown here is derived from an EMBL/GenBank/DDBJ whole genome shotgun (WGS) entry which is preliminary data.</text>
</comment>
<name>A0A0G0Z6K3_9BACT</name>
<protein>
    <submittedName>
        <fullName evidence="1">Uncharacterized protein</fullName>
    </submittedName>
</protein>
<evidence type="ECO:0000313" key="2">
    <source>
        <dbReference type="Proteomes" id="UP000034875"/>
    </source>
</evidence>
<gene>
    <name evidence="1" type="ORF">UV05_C0008G0018</name>
</gene>
<reference evidence="1 2" key="1">
    <citation type="journal article" date="2015" name="Nature">
        <title>rRNA introns, odd ribosomes, and small enigmatic genomes across a large radiation of phyla.</title>
        <authorList>
            <person name="Brown C.T."/>
            <person name="Hug L.A."/>
            <person name="Thomas B.C."/>
            <person name="Sharon I."/>
            <person name="Castelle C.J."/>
            <person name="Singh A."/>
            <person name="Wilkins M.J."/>
            <person name="Williams K.H."/>
            <person name="Banfield J.F."/>
        </authorList>
    </citation>
    <scope>NUCLEOTIDE SEQUENCE [LARGE SCALE GENOMIC DNA]</scope>
</reference>